<dbReference type="EMBL" id="JAACFV010000145">
    <property type="protein sequence ID" value="KAF7504208.1"/>
    <property type="molecule type" value="Genomic_DNA"/>
</dbReference>
<evidence type="ECO:0000256" key="1">
    <source>
        <dbReference type="SAM" id="MobiDB-lite"/>
    </source>
</evidence>
<dbReference type="Proteomes" id="UP000606974">
    <property type="component" value="Unassembled WGS sequence"/>
</dbReference>
<dbReference type="AlphaFoldDB" id="A0A8H7E136"/>
<reference evidence="2" key="1">
    <citation type="submission" date="2020-02" db="EMBL/GenBank/DDBJ databases">
        <authorList>
            <person name="Palmer J.M."/>
        </authorList>
    </citation>
    <scope>NUCLEOTIDE SEQUENCE</scope>
    <source>
        <strain evidence="2">EPUS1.4</strain>
        <tissue evidence="2">Thallus</tissue>
    </source>
</reference>
<evidence type="ECO:0000313" key="2">
    <source>
        <dbReference type="EMBL" id="KAF7504208.1"/>
    </source>
</evidence>
<feature type="compositionally biased region" description="Polar residues" evidence="1">
    <location>
        <begin position="64"/>
        <end position="73"/>
    </location>
</feature>
<sequence length="73" mass="7735">MQRFGVAELVPPLTQPPSDISVVGSLGVGGLGLATNTDTNGSDAFGSTLNSDRIRQRSDLEMMHSSTSTRKDR</sequence>
<feature type="compositionally biased region" description="Basic and acidic residues" evidence="1">
    <location>
        <begin position="52"/>
        <end position="62"/>
    </location>
</feature>
<protein>
    <submittedName>
        <fullName evidence="2">Uncharacterized protein</fullName>
    </submittedName>
</protein>
<evidence type="ECO:0000313" key="3">
    <source>
        <dbReference type="Proteomes" id="UP000606974"/>
    </source>
</evidence>
<accession>A0A8H7E136</accession>
<comment type="caution">
    <text evidence="2">The sequence shown here is derived from an EMBL/GenBank/DDBJ whole genome shotgun (WGS) entry which is preliminary data.</text>
</comment>
<proteinExistence type="predicted"/>
<feature type="compositionally biased region" description="Polar residues" evidence="1">
    <location>
        <begin position="35"/>
        <end position="51"/>
    </location>
</feature>
<organism evidence="2 3">
    <name type="scientific">Endocarpon pusillum</name>
    <dbReference type="NCBI Taxonomy" id="364733"/>
    <lineage>
        <taxon>Eukaryota</taxon>
        <taxon>Fungi</taxon>
        <taxon>Dikarya</taxon>
        <taxon>Ascomycota</taxon>
        <taxon>Pezizomycotina</taxon>
        <taxon>Eurotiomycetes</taxon>
        <taxon>Chaetothyriomycetidae</taxon>
        <taxon>Verrucariales</taxon>
        <taxon>Verrucariaceae</taxon>
        <taxon>Endocarpon</taxon>
    </lineage>
</organism>
<name>A0A8H7E136_9EURO</name>
<keyword evidence="3" id="KW-1185">Reference proteome</keyword>
<gene>
    <name evidence="2" type="ORF">GJ744_002581</name>
</gene>
<feature type="region of interest" description="Disordered" evidence="1">
    <location>
        <begin position="35"/>
        <end position="73"/>
    </location>
</feature>